<comment type="caution">
    <text evidence="2">The sequence shown here is derived from an EMBL/GenBank/DDBJ whole genome shotgun (WGS) entry which is preliminary data.</text>
</comment>
<gene>
    <name evidence="2" type="ORF">BDN71DRAFT_1434639</name>
</gene>
<dbReference type="Proteomes" id="UP000807025">
    <property type="component" value="Unassembled WGS sequence"/>
</dbReference>
<evidence type="ECO:0000313" key="2">
    <source>
        <dbReference type="EMBL" id="KAF9490474.1"/>
    </source>
</evidence>
<dbReference type="AlphaFoldDB" id="A0A9P5ZMG3"/>
<dbReference type="EMBL" id="MU154640">
    <property type="protein sequence ID" value="KAF9490474.1"/>
    <property type="molecule type" value="Genomic_DNA"/>
</dbReference>
<proteinExistence type="predicted"/>
<accession>A0A9P5ZMG3</accession>
<feature type="region of interest" description="Disordered" evidence="1">
    <location>
        <begin position="1"/>
        <end position="20"/>
    </location>
</feature>
<evidence type="ECO:0000313" key="3">
    <source>
        <dbReference type="Proteomes" id="UP000807025"/>
    </source>
</evidence>
<organism evidence="2 3">
    <name type="scientific">Pleurotus eryngii</name>
    <name type="common">Boletus of the steppes</name>
    <dbReference type="NCBI Taxonomy" id="5323"/>
    <lineage>
        <taxon>Eukaryota</taxon>
        <taxon>Fungi</taxon>
        <taxon>Dikarya</taxon>
        <taxon>Basidiomycota</taxon>
        <taxon>Agaricomycotina</taxon>
        <taxon>Agaricomycetes</taxon>
        <taxon>Agaricomycetidae</taxon>
        <taxon>Agaricales</taxon>
        <taxon>Pleurotineae</taxon>
        <taxon>Pleurotaceae</taxon>
        <taxon>Pleurotus</taxon>
    </lineage>
</organism>
<dbReference type="OrthoDB" id="3268967at2759"/>
<name>A0A9P5ZMG3_PLEER</name>
<evidence type="ECO:0000256" key="1">
    <source>
        <dbReference type="SAM" id="MobiDB-lite"/>
    </source>
</evidence>
<sequence length="179" mass="20793">MGIRAKIEQSNPTKPPTMGEGDVDASLLWEWFNKREQYFRHKNLTPTTRVEAVAWEMSGIHAIRWLSANSPHLASIDWDDYQAHMCALFLPSDWEHTTRMDVLCVQQGSKPFVDFSLELMGKNNLLAGTDSFLNDELLRDTLEANMDRELSRELNRENTNSILPFHDWLDEVKQINECR</sequence>
<reference evidence="2" key="1">
    <citation type="submission" date="2020-11" db="EMBL/GenBank/DDBJ databases">
        <authorList>
            <consortium name="DOE Joint Genome Institute"/>
            <person name="Ahrendt S."/>
            <person name="Riley R."/>
            <person name="Andreopoulos W."/>
            <person name="Labutti K."/>
            <person name="Pangilinan J."/>
            <person name="Ruiz-Duenas F.J."/>
            <person name="Barrasa J.M."/>
            <person name="Sanchez-Garcia M."/>
            <person name="Camarero S."/>
            <person name="Miyauchi S."/>
            <person name="Serrano A."/>
            <person name="Linde D."/>
            <person name="Babiker R."/>
            <person name="Drula E."/>
            <person name="Ayuso-Fernandez I."/>
            <person name="Pacheco R."/>
            <person name="Padilla G."/>
            <person name="Ferreira P."/>
            <person name="Barriuso J."/>
            <person name="Kellner H."/>
            <person name="Castanera R."/>
            <person name="Alfaro M."/>
            <person name="Ramirez L."/>
            <person name="Pisabarro A.G."/>
            <person name="Kuo A."/>
            <person name="Tritt A."/>
            <person name="Lipzen A."/>
            <person name="He G."/>
            <person name="Yan M."/>
            <person name="Ng V."/>
            <person name="Cullen D."/>
            <person name="Martin F."/>
            <person name="Rosso M.-N."/>
            <person name="Henrissat B."/>
            <person name="Hibbett D."/>
            <person name="Martinez A.T."/>
            <person name="Grigoriev I.V."/>
        </authorList>
    </citation>
    <scope>NUCLEOTIDE SEQUENCE</scope>
    <source>
        <strain evidence="2">ATCC 90797</strain>
    </source>
</reference>
<keyword evidence="3" id="KW-1185">Reference proteome</keyword>
<protein>
    <submittedName>
        <fullName evidence="2">Uncharacterized protein</fullName>
    </submittedName>
</protein>